<gene>
    <name evidence="7" type="ORF">ISF6_5429</name>
</gene>
<dbReference type="FunFam" id="3.40.50.300:FF:000006">
    <property type="entry name" value="DNA-binding transcriptional regulator NtrC"/>
    <property type="match status" value="1"/>
</dbReference>
<evidence type="ECO:0000256" key="3">
    <source>
        <dbReference type="ARBA" id="ARBA00023015"/>
    </source>
</evidence>
<reference evidence="8" key="1">
    <citation type="submission" date="2015-07" db="EMBL/GenBank/DDBJ databases">
        <title>Discovery of a poly(ethylene terephthalate assimilation.</title>
        <authorList>
            <person name="Yoshida S."/>
            <person name="Hiraga K."/>
            <person name="Takehana T."/>
            <person name="Taniguchi I."/>
            <person name="Yamaji H."/>
            <person name="Maeda Y."/>
            <person name="Toyohara K."/>
            <person name="Miyamoto K."/>
            <person name="Kimura Y."/>
            <person name="Oda K."/>
        </authorList>
    </citation>
    <scope>NUCLEOTIDE SEQUENCE [LARGE SCALE GENOMIC DNA]</scope>
    <source>
        <strain evidence="8">NBRC 110686 / TISTR 2288 / 201-F6</strain>
    </source>
</reference>
<keyword evidence="1" id="KW-0547">Nucleotide-binding</keyword>
<dbReference type="STRING" id="1547922.ISF6_5429"/>
<dbReference type="PANTHER" id="PTHR32071">
    <property type="entry name" value="TRANSCRIPTIONAL REGULATORY PROTEIN"/>
    <property type="match status" value="1"/>
</dbReference>
<dbReference type="Pfam" id="PF25601">
    <property type="entry name" value="AAA_lid_14"/>
    <property type="match status" value="1"/>
</dbReference>
<dbReference type="InterPro" id="IPR027417">
    <property type="entry name" value="P-loop_NTPase"/>
</dbReference>
<evidence type="ECO:0000256" key="4">
    <source>
        <dbReference type="ARBA" id="ARBA00023125"/>
    </source>
</evidence>
<reference evidence="7 8" key="2">
    <citation type="journal article" date="2016" name="Science">
        <title>A bacterium that degrades and assimilates poly(ethylene terephthalate).</title>
        <authorList>
            <person name="Yoshida S."/>
            <person name="Hiraga K."/>
            <person name="Takehana T."/>
            <person name="Taniguchi I."/>
            <person name="Yamaji H."/>
            <person name="Maeda Y."/>
            <person name="Toyohara K."/>
            <person name="Miyamoto K."/>
            <person name="Kimura Y."/>
            <person name="Oda K."/>
        </authorList>
    </citation>
    <scope>NUCLEOTIDE SEQUENCE [LARGE SCALE GENOMIC DNA]</scope>
    <source>
        <strain evidence="8">NBRC 110686 / TISTR 2288 / 201-F6</strain>
    </source>
</reference>
<dbReference type="CDD" id="cd00009">
    <property type="entry name" value="AAA"/>
    <property type="match status" value="1"/>
</dbReference>
<evidence type="ECO:0000256" key="1">
    <source>
        <dbReference type="ARBA" id="ARBA00022741"/>
    </source>
</evidence>
<accession>A0A0K8NWG8</accession>
<evidence type="ECO:0000313" key="8">
    <source>
        <dbReference type="Proteomes" id="UP000037660"/>
    </source>
</evidence>
<dbReference type="InterPro" id="IPR025662">
    <property type="entry name" value="Sigma_54_int_dom_ATP-bd_1"/>
</dbReference>
<name>A0A0K8NWG8_PISS1</name>
<dbReference type="EMBL" id="BBYR01000009">
    <property type="protein sequence ID" value="GAP34721.1"/>
    <property type="molecule type" value="Genomic_DNA"/>
</dbReference>
<dbReference type="InterPro" id="IPR013656">
    <property type="entry name" value="PAS_4"/>
</dbReference>
<comment type="caution">
    <text evidence="7">The sequence shown here is derived from an EMBL/GenBank/DDBJ whole genome shotgun (WGS) entry which is preliminary data.</text>
</comment>
<evidence type="ECO:0000256" key="5">
    <source>
        <dbReference type="ARBA" id="ARBA00023163"/>
    </source>
</evidence>
<sequence>MPMTAEPLPAPPDGPQVAALIAYLEHDAQPMIVLDTGYRILAANAAYRRQFGEGRRLPLGDFCYRVSHGYDRPCDQAGEHCPMRKAQETGTPDRVLHIHHTPRGPAHVDVELRPIADAQGRVVAFVERLATVRSASARATGEGLLGRSPAFVEALAAVQRVAGSSLPVLLLGESGTGKELFARAVHEASDRADGPFVVVDCSGLTETLFESELFGHEKGAFTGALGRKTGLVETAHGGTLFLDEMGDVPLAMQVKLLRLIESGTYRRVGGVETRKADFRLVAATHQPLEQRVAEGRFRQDLYYRIAAFPIVLPPLRARREDIALLAEGFLRRGRGFQERWELAPDALARLQAHAWPGNVRELRNVLERARLFADDGVIRAEHLPPGLGRARAATPVAATPVPFAGSAPGAAWPLAADPAGEPAVDPAVDPAAPVGRRAPPGTAHDPQALRRWIAAFDGTRRELAASLGLSERTLYRRLREAGLDGRATG</sequence>
<dbReference type="PROSITE" id="PS00675">
    <property type="entry name" value="SIGMA54_INTERACT_1"/>
    <property type="match status" value="1"/>
</dbReference>
<dbReference type="SUPFAM" id="SSF52540">
    <property type="entry name" value="P-loop containing nucleoside triphosphate hydrolases"/>
    <property type="match status" value="1"/>
</dbReference>
<dbReference type="SUPFAM" id="SSF46689">
    <property type="entry name" value="Homeodomain-like"/>
    <property type="match status" value="1"/>
</dbReference>
<dbReference type="InterPro" id="IPR002078">
    <property type="entry name" value="Sigma_54_int"/>
</dbReference>
<dbReference type="InterPro" id="IPR003593">
    <property type="entry name" value="AAA+_ATPase"/>
</dbReference>
<dbReference type="GO" id="GO:0005524">
    <property type="term" value="F:ATP binding"/>
    <property type="evidence" value="ECO:0007669"/>
    <property type="project" value="UniProtKB-KW"/>
</dbReference>
<dbReference type="InterPro" id="IPR058031">
    <property type="entry name" value="AAA_lid_NorR"/>
</dbReference>
<keyword evidence="5" id="KW-0804">Transcription</keyword>
<dbReference type="InterPro" id="IPR035965">
    <property type="entry name" value="PAS-like_dom_sf"/>
</dbReference>
<dbReference type="InterPro" id="IPR009057">
    <property type="entry name" value="Homeodomain-like_sf"/>
</dbReference>
<dbReference type="AlphaFoldDB" id="A0A0K8NWG8"/>
<dbReference type="InterPro" id="IPR025943">
    <property type="entry name" value="Sigma_54_int_dom_ATP-bd_2"/>
</dbReference>
<keyword evidence="4" id="KW-0238">DNA-binding</keyword>
<dbReference type="GO" id="GO:0003677">
    <property type="term" value="F:DNA binding"/>
    <property type="evidence" value="ECO:0007669"/>
    <property type="project" value="UniProtKB-KW"/>
</dbReference>
<feature type="domain" description="Sigma-54 factor interaction" evidence="6">
    <location>
        <begin position="144"/>
        <end position="371"/>
    </location>
</feature>
<dbReference type="PROSITE" id="PS00688">
    <property type="entry name" value="SIGMA54_INTERACT_3"/>
    <property type="match status" value="1"/>
</dbReference>
<dbReference type="Proteomes" id="UP000037660">
    <property type="component" value="Unassembled WGS sequence"/>
</dbReference>
<dbReference type="PROSITE" id="PS00676">
    <property type="entry name" value="SIGMA54_INTERACT_2"/>
    <property type="match status" value="1"/>
</dbReference>
<dbReference type="GO" id="GO:0016829">
    <property type="term" value="F:lyase activity"/>
    <property type="evidence" value="ECO:0007669"/>
    <property type="project" value="UniProtKB-KW"/>
</dbReference>
<evidence type="ECO:0000313" key="7">
    <source>
        <dbReference type="EMBL" id="GAP34721.1"/>
    </source>
</evidence>
<keyword evidence="3" id="KW-0805">Transcription regulation</keyword>
<dbReference type="CDD" id="cd00130">
    <property type="entry name" value="PAS"/>
    <property type="match status" value="1"/>
</dbReference>
<dbReference type="PROSITE" id="PS50045">
    <property type="entry name" value="SIGMA54_INTERACT_4"/>
    <property type="match status" value="1"/>
</dbReference>
<dbReference type="Gene3D" id="3.30.450.20">
    <property type="entry name" value="PAS domain"/>
    <property type="match status" value="1"/>
</dbReference>
<dbReference type="InterPro" id="IPR025944">
    <property type="entry name" value="Sigma_54_int_dom_CS"/>
</dbReference>
<dbReference type="SMART" id="SM00382">
    <property type="entry name" value="AAA"/>
    <property type="match status" value="1"/>
</dbReference>
<dbReference type="Gene3D" id="1.10.8.60">
    <property type="match status" value="1"/>
</dbReference>
<dbReference type="Pfam" id="PF00158">
    <property type="entry name" value="Sigma54_activat"/>
    <property type="match status" value="1"/>
</dbReference>
<dbReference type="Pfam" id="PF08448">
    <property type="entry name" value="PAS_4"/>
    <property type="match status" value="1"/>
</dbReference>
<evidence type="ECO:0000256" key="2">
    <source>
        <dbReference type="ARBA" id="ARBA00022840"/>
    </source>
</evidence>
<dbReference type="Gene3D" id="3.40.50.300">
    <property type="entry name" value="P-loop containing nucleotide triphosphate hydrolases"/>
    <property type="match status" value="1"/>
</dbReference>
<dbReference type="SUPFAM" id="SSF55785">
    <property type="entry name" value="PYP-like sensor domain (PAS domain)"/>
    <property type="match status" value="1"/>
</dbReference>
<keyword evidence="2" id="KW-0067">ATP-binding</keyword>
<evidence type="ECO:0000259" key="6">
    <source>
        <dbReference type="PROSITE" id="PS50045"/>
    </source>
</evidence>
<organism evidence="7 8">
    <name type="scientific">Piscinibacter sakaiensis</name>
    <name type="common">Ideonella sakaiensis</name>
    <dbReference type="NCBI Taxonomy" id="1547922"/>
    <lineage>
        <taxon>Bacteria</taxon>
        <taxon>Pseudomonadati</taxon>
        <taxon>Pseudomonadota</taxon>
        <taxon>Betaproteobacteria</taxon>
        <taxon>Burkholderiales</taxon>
        <taxon>Sphaerotilaceae</taxon>
        <taxon>Piscinibacter</taxon>
    </lineage>
</organism>
<dbReference type="InterPro" id="IPR000014">
    <property type="entry name" value="PAS"/>
</dbReference>
<protein>
    <submittedName>
        <fullName evidence="7">Formate hydrogenlyase transcriptional activator</fullName>
    </submittedName>
</protein>
<keyword evidence="7" id="KW-0456">Lyase</keyword>
<dbReference type="GO" id="GO:0006355">
    <property type="term" value="P:regulation of DNA-templated transcription"/>
    <property type="evidence" value="ECO:0007669"/>
    <property type="project" value="InterPro"/>
</dbReference>
<keyword evidence="8" id="KW-1185">Reference proteome</keyword>
<proteinExistence type="predicted"/>